<name>A0A173MHX4_9BACT</name>
<dbReference type="Pfam" id="PF20009">
    <property type="entry name" value="GEVED"/>
    <property type="match status" value="1"/>
</dbReference>
<dbReference type="InterPro" id="IPR040683">
    <property type="entry name" value="CshA_NR2"/>
</dbReference>
<evidence type="ECO:0000259" key="3">
    <source>
        <dbReference type="Pfam" id="PF20009"/>
    </source>
</evidence>
<evidence type="ECO:0000313" key="4">
    <source>
        <dbReference type="EMBL" id="SIS93444.1"/>
    </source>
</evidence>
<dbReference type="InterPro" id="IPR035986">
    <property type="entry name" value="PKD_dom_sf"/>
</dbReference>
<keyword evidence="1" id="KW-0732">Signal</keyword>
<protein>
    <submittedName>
        <fullName evidence="4">Gliding motility-associated C-terminal domain-containing protein</fullName>
    </submittedName>
</protein>
<feature type="domain" description="Surface adhesin CshA non-repetitive" evidence="2">
    <location>
        <begin position="32"/>
        <end position="224"/>
    </location>
</feature>
<gene>
    <name evidence="4" type="ORF">SAMN05421788_102182</name>
</gene>
<feature type="chain" id="PRO_5030022985" evidence="1">
    <location>
        <begin position="21"/>
        <end position="1347"/>
    </location>
</feature>
<sequence>MFKTTLTFCVILLCITCAKAQYADLGTGGQKDKIWWFDWAGFTMMENATRNFVTTDGLNVSITFTNVSSERLYPSIMNTWRGAVFYNLYNFSNTAIRPALYGIENSNTVAFKMQVRVTRNGTAVPFTLVTADAEASAPSEITNFTTDGSNWGVIDFYRNTSFSTNPITGCGTNTVTMTNTYGGSIGLGQIPLLATAATSGTLNLNIALNKSGLPGAMGLTFGIFSPVDRGDLPAAYGYAQHRLSYDQLNSCNYTAPMPTLQQNSNLYLGRVVGDADGLQTTNDNTVGGDEEAISSFPVYDRSGSYSITVPVHNTTGAAACLMGWFDSNNDQVFSGINESVTVSVPVNATSVTLTWTGLPAAFTAGVNYAFRLRLSSDKTAVASSTGFAPDGEVEDYVTTLTNGLAASAAFSAPDTVCVNTPVAVTNMSQNATSYYWNFNSANLDTQPATVNLGNIGGVLDMPVYSDIAEENGNYYVFVLDHWVGKMIRLDFGNSLLNTPTARDLGTLNGVLKQQLEGIQVVKNEGKWYAIIVGGHPTSVGSYIIKVEFGAAITNNTPVATNWGNIGNLNYPIDLHLFKEGNDWYGLSLNQINNTLTRFDFTSSFDNTPTGTNLGGFGGVFNNPAGICCVKFNGEWYAFMTNDAASNGLVRLYFGSSLLNTPSATVLVDQPSLNHLRDIYVMPYCDGLYGFAVNGTTNELLQLNFGNDITNNTPALINYGNVGNFSFPHSISKMFRVGGDLYSFIPNVNNNTISRVRYSSSVVVNGAISTVANPAPVTYTTPGNYNINLVVDEGLGTQVTYCKTVTVVDVPAKVPIADSMFCADSIVLKSRFTNSNIWSDGSSLDTLVIKSNGTYWVETSRYGCVVRDTFVLKLDTLLGVFIGNDTTFCRGGVRSYQLTYPGAVYQWQDGSSANAYTAANSGTYHVRVTNTQGCTGRDTAMVSVIEYPLVTLMKDTAICENDLLRLGTDVLQYTDSIRWSPGTGMSDTKVANPSVQPTATITYTLTAYNAFCASSDYIVVQVNARPQLTITGDEIICRGDALGVQASGAASYSWLPNTAISNATVSNPVVTPIVTTRYVVTGAAANGCTQTASVLITVNEPAVFGLSPEQATICEGDTVTLVASGGDAYQWLFAGTTSGNNNSVARFVPVIPGSYRVIAFDNICNKADTLTALVTIHPLPQLTVAKSNDIDCVKGEARLTASGASYYQWYPAGTLTGANTYNPLARNDTATVYHVRASSIQGCVKEDSITVLVLKNNFNAYPIASAFTPNGDGLNDCFGINKWGMIKQMELAVFNRWGERVFVTNNPNDCWDGKYKGQFQPPGTFVFTVKAETLCGTVIRNGSLVLIR</sequence>
<dbReference type="OrthoDB" id="603322at2"/>
<dbReference type="Proteomes" id="UP000186917">
    <property type="component" value="Unassembled WGS sequence"/>
</dbReference>
<accession>A0A173MHX4</accession>
<dbReference type="InterPro" id="IPR045474">
    <property type="entry name" value="GEVED"/>
</dbReference>
<dbReference type="STRING" id="477680.SAMN05421788_102182"/>
<evidence type="ECO:0000313" key="5">
    <source>
        <dbReference type="Proteomes" id="UP000186917"/>
    </source>
</evidence>
<dbReference type="RefSeq" id="WP_076377752.1">
    <property type="nucleotide sequence ID" value="NZ_AP017422.1"/>
</dbReference>
<keyword evidence="5" id="KW-1185">Reference proteome</keyword>
<dbReference type="SUPFAM" id="SSF49299">
    <property type="entry name" value="PKD domain"/>
    <property type="match status" value="1"/>
</dbReference>
<feature type="domain" description="GEVED" evidence="3">
    <location>
        <begin position="323"/>
        <end position="397"/>
    </location>
</feature>
<dbReference type="Pfam" id="PF18651">
    <property type="entry name" value="CshA_NR2"/>
    <property type="match status" value="1"/>
</dbReference>
<evidence type="ECO:0000259" key="2">
    <source>
        <dbReference type="Pfam" id="PF18651"/>
    </source>
</evidence>
<organism evidence="4 5">
    <name type="scientific">Filimonas lacunae</name>
    <dbReference type="NCBI Taxonomy" id="477680"/>
    <lineage>
        <taxon>Bacteria</taxon>
        <taxon>Pseudomonadati</taxon>
        <taxon>Bacteroidota</taxon>
        <taxon>Chitinophagia</taxon>
        <taxon>Chitinophagales</taxon>
        <taxon>Chitinophagaceae</taxon>
        <taxon>Filimonas</taxon>
    </lineage>
</organism>
<evidence type="ECO:0000256" key="1">
    <source>
        <dbReference type="SAM" id="SignalP"/>
    </source>
</evidence>
<reference evidence="5" key="1">
    <citation type="submission" date="2017-01" db="EMBL/GenBank/DDBJ databases">
        <authorList>
            <person name="Varghese N."/>
            <person name="Submissions S."/>
        </authorList>
    </citation>
    <scope>NUCLEOTIDE SEQUENCE [LARGE SCALE GENOMIC DNA]</scope>
    <source>
        <strain evidence="5">DSM 21054</strain>
    </source>
</reference>
<dbReference type="NCBIfam" id="TIGR04131">
    <property type="entry name" value="Bac_Flav_CTERM"/>
    <property type="match status" value="1"/>
</dbReference>
<dbReference type="InterPro" id="IPR026341">
    <property type="entry name" value="T9SS_type_B"/>
</dbReference>
<proteinExistence type="predicted"/>
<dbReference type="Pfam" id="PF13585">
    <property type="entry name" value="CHU_C"/>
    <property type="match status" value="1"/>
</dbReference>
<dbReference type="KEGG" id="fln:FLA_3218"/>
<feature type="signal peptide" evidence="1">
    <location>
        <begin position="1"/>
        <end position="20"/>
    </location>
</feature>
<dbReference type="EMBL" id="FTOR01000002">
    <property type="protein sequence ID" value="SIS93444.1"/>
    <property type="molecule type" value="Genomic_DNA"/>
</dbReference>